<protein>
    <submittedName>
        <fullName evidence="3">TolA-binding protein</fullName>
    </submittedName>
</protein>
<organism evidence="3 4">
    <name type="scientific">Sphaerotilus uruguayifluvii</name>
    <dbReference type="NCBI Taxonomy" id="2735897"/>
    <lineage>
        <taxon>Bacteria</taxon>
        <taxon>Pseudomonadati</taxon>
        <taxon>Pseudomonadota</taxon>
        <taxon>Betaproteobacteria</taxon>
        <taxon>Burkholderiales</taxon>
        <taxon>Sphaerotilaceae</taxon>
        <taxon>Sphaerotilus</taxon>
    </lineage>
</organism>
<dbReference type="Proteomes" id="UP001516061">
    <property type="component" value="Unassembled WGS sequence"/>
</dbReference>
<dbReference type="RefSeq" id="WP_173805199.1">
    <property type="nucleotide sequence ID" value="NZ_JABSNM010000007.1"/>
</dbReference>
<name>A0ABX2G2I0_9BURK</name>
<feature type="coiled-coil region" evidence="1">
    <location>
        <begin position="46"/>
        <end position="73"/>
    </location>
</feature>
<keyword evidence="4" id="KW-1185">Reference proteome</keyword>
<accession>A0ABX2G2I0</accession>
<feature type="signal peptide" evidence="2">
    <location>
        <begin position="1"/>
        <end position="30"/>
    </location>
</feature>
<evidence type="ECO:0000313" key="4">
    <source>
        <dbReference type="Proteomes" id="UP001516061"/>
    </source>
</evidence>
<evidence type="ECO:0000256" key="1">
    <source>
        <dbReference type="SAM" id="Coils"/>
    </source>
</evidence>
<keyword evidence="2" id="KW-0732">Signal</keyword>
<reference evidence="3 4" key="1">
    <citation type="submission" date="2020-05" db="EMBL/GenBank/DDBJ databases">
        <title>Genomic Encyclopedia of Type Strains, Phase IV (KMG-V): Genome sequencing to study the core and pangenomes of soil and plant-associated prokaryotes.</title>
        <authorList>
            <person name="Whitman W."/>
        </authorList>
    </citation>
    <scope>NUCLEOTIDE SEQUENCE [LARGE SCALE GENOMIC DNA]</scope>
    <source>
        <strain evidence="3 4">C29</strain>
    </source>
</reference>
<evidence type="ECO:0000256" key="2">
    <source>
        <dbReference type="SAM" id="SignalP"/>
    </source>
</evidence>
<keyword evidence="1" id="KW-0175">Coiled coil</keyword>
<sequence length="81" mass="8744">MNSTSSFKNLMIALGLAVASVLAVVPAAMAMGQSGATARVARADANRDDGARIDELRSTIRELQKQVADLEQRTSRMRPER</sequence>
<dbReference type="EMBL" id="JABSNM010000007">
    <property type="protein sequence ID" value="NRT56230.1"/>
    <property type="molecule type" value="Genomic_DNA"/>
</dbReference>
<feature type="chain" id="PRO_5046482917" evidence="2">
    <location>
        <begin position="31"/>
        <end position="81"/>
    </location>
</feature>
<comment type="caution">
    <text evidence="3">The sequence shown here is derived from an EMBL/GenBank/DDBJ whole genome shotgun (WGS) entry which is preliminary data.</text>
</comment>
<proteinExistence type="predicted"/>
<gene>
    <name evidence="3" type="ORF">HNQ01_001966</name>
</gene>
<evidence type="ECO:0000313" key="3">
    <source>
        <dbReference type="EMBL" id="NRT56230.1"/>
    </source>
</evidence>